<feature type="compositionally biased region" description="Polar residues" evidence="1">
    <location>
        <begin position="1"/>
        <end position="17"/>
    </location>
</feature>
<comment type="caution">
    <text evidence="2">The sequence shown here is derived from an EMBL/GenBank/DDBJ whole genome shotgun (WGS) entry which is preliminary data.</text>
</comment>
<organism evidence="2 3">
    <name type="scientific">Natronococcus jeotgali DSM 18795</name>
    <dbReference type="NCBI Taxonomy" id="1227498"/>
    <lineage>
        <taxon>Archaea</taxon>
        <taxon>Methanobacteriati</taxon>
        <taxon>Methanobacteriota</taxon>
        <taxon>Stenosarchaea group</taxon>
        <taxon>Halobacteria</taxon>
        <taxon>Halobacteriales</taxon>
        <taxon>Natrialbaceae</taxon>
        <taxon>Natronococcus</taxon>
    </lineage>
</organism>
<dbReference type="OrthoDB" id="241883at2157"/>
<keyword evidence="3" id="KW-1185">Reference proteome</keyword>
<protein>
    <submittedName>
        <fullName evidence="2">Uncharacterized protein</fullName>
    </submittedName>
</protein>
<evidence type="ECO:0000313" key="2">
    <source>
        <dbReference type="EMBL" id="ELY57657.1"/>
    </source>
</evidence>
<sequence>MTAQLTRPSPDESTTNDDAPFPYGGGEPGLALPAANARGVLRPEDPTAAVGAAGSTACPDCAAETVNGAGLYVCPDCAWSGTLR</sequence>
<reference evidence="2 3" key="1">
    <citation type="journal article" date="2014" name="PLoS Genet.">
        <title>Phylogenetically driven sequencing of extremely halophilic archaea reveals strategies for static and dynamic osmo-response.</title>
        <authorList>
            <person name="Becker E.A."/>
            <person name="Seitzer P.M."/>
            <person name="Tritt A."/>
            <person name="Larsen D."/>
            <person name="Krusor M."/>
            <person name="Yao A.I."/>
            <person name="Wu D."/>
            <person name="Madern D."/>
            <person name="Eisen J.A."/>
            <person name="Darling A.E."/>
            <person name="Facciotti M.T."/>
        </authorList>
    </citation>
    <scope>NUCLEOTIDE SEQUENCE [LARGE SCALE GENOMIC DNA]</scope>
    <source>
        <strain evidence="2 3">DSM 18795</strain>
    </source>
</reference>
<accession>L9X7T2</accession>
<gene>
    <name evidence="2" type="ORF">C492_13521</name>
</gene>
<proteinExistence type="predicted"/>
<name>L9X7T2_9EURY</name>
<feature type="region of interest" description="Disordered" evidence="1">
    <location>
        <begin position="1"/>
        <end position="32"/>
    </location>
</feature>
<dbReference type="EMBL" id="AOIA01000118">
    <property type="protein sequence ID" value="ELY57657.1"/>
    <property type="molecule type" value="Genomic_DNA"/>
</dbReference>
<dbReference type="Proteomes" id="UP000011531">
    <property type="component" value="Unassembled WGS sequence"/>
</dbReference>
<evidence type="ECO:0000313" key="3">
    <source>
        <dbReference type="Proteomes" id="UP000011531"/>
    </source>
</evidence>
<dbReference type="RefSeq" id="WP_008424276.1">
    <property type="nucleotide sequence ID" value="NZ_AOIA01000118.1"/>
</dbReference>
<dbReference type="AlphaFoldDB" id="L9X7T2"/>
<evidence type="ECO:0000256" key="1">
    <source>
        <dbReference type="SAM" id="MobiDB-lite"/>
    </source>
</evidence>